<proteinExistence type="predicted"/>
<keyword evidence="1" id="KW-0648">Protein biosynthesis</keyword>
<sequence length="258" mass="29204">MRVTRCLFNSRTALHRVFVSPYEKVEVLSRRSALSICSARVLPPVLAPIPNLTRHASLVSRFKKRNVSPAASNQKKGPPADEEIRDRMIMVVDENNKLEGPYETKKVLASLDPEAQSLRMVSRPPPNPTEDQPRFAICKIINKREEKAKERALEKVKKEAARKLSKVKELELNWAIAPHDLSHKMKQMKTFLEKGYKVEVLFAKKKGSRIATRDEAEALVQSVRESMAEIQGAKEWKEPDGAPLKVMKLYLNAPSNAS</sequence>
<keyword evidence="1" id="KW-0396">Initiation factor</keyword>
<name>A0ACC3ZII8_COLTU</name>
<dbReference type="EMBL" id="VUJX02000001">
    <property type="protein sequence ID" value="KAL0943747.1"/>
    <property type="molecule type" value="Genomic_DNA"/>
</dbReference>
<protein>
    <submittedName>
        <fullName evidence="1">Translation initiation factor IF-3</fullName>
    </submittedName>
</protein>
<dbReference type="Proteomes" id="UP000805649">
    <property type="component" value="Unassembled WGS sequence"/>
</dbReference>
<gene>
    <name evidence="1" type="ORF">CTRU02_201634</name>
</gene>
<reference evidence="1 2" key="1">
    <citation type="journal article" date="2020" name="Phytopathology">
        <title>Genome Sequence Resources of Colletotrichum truncatum, C. plurivorum, C. musicola, and C. sojae: Four Species Pathogenic to Soybean (Glycine max).</title>
        <authorList>
            <person name="Rogerio F."/>
            <person name="Boufleur T.R."/>
            <person name="Ciampi-Guillardi M."/>
            <person name="Sukno S.A."/>
            <person name="Thon M.R."/>
            <person name="Massola Junior N.S."/>
            <person name="Baroncelli R."/>
        </authorList>
    </citation>
    <scope>NUCLEOTIDE SEQUENCE [LARGE SCALE GENOMIC DNA]</scope>
    <source>
        <strain evidence="1 2">CMES1059</strain>
    </source>
</reference>
<organism evidence="1 2">
    <name type="scientific">Colletotrichum truncatum</name>
    <name type="common">Anthracnose fungus</name>
    <name type="synonym">Colletotrichum capsici</name>
    <dbReference type="NCBI Taxonomy" id="5467"/>
    <lineage>
        <taxon>Eukaryota</taxon>
        <taxon>Fungi</taxon>
        <taxon>Dikarya</taxon>
        <taxon>Ascomycota</taxon>
        <taxon>Pezizomycotina</taxon>
        <taxon>Sordariomycetes</taxon>
        <taxon>Hypocreomycetidae</taxon>
        <taxon>Glomerellales</taxon>
        <taxon>Glomerellaceae</taxon>
        <taxon>Colletotrichum</taxon>
        <taxon>Colletotrichum truncatum species complex</taxon>
    </lineage>
</organism>
<evidence type="ECO:0000313" key="2">
    <source>
        <dbReference type="Proteomes" id="UP000805649"/>
    </source>
</evidence>
<evidence type="ECO:0000313" key="1">
    <source>
        <dbReference type="EMBL" id="KAL0943747.1"/>
    </source>
</evidence>
<comment type="caution">
    <text evidence="1">The sequence shown here is derived from an EMBL/GenBank/DDBJ whole genome shotgun (WGS) entry which is preliminary data.</text>
</comment>
<keyword evidence="2" id="KW-1185">Reference proteome</keyword>
<accession>A0ACC3ZII8</accession>